<proteinExistence type="inferred from homology"/>
<dbReference type="CDD" id="cd06223">
    <property type="entry name" value="PRTases_typeI"/>
    <property type="match status" value="1"/>
</dbReference>
<dbReference type="PANTHER" id="PTHR47505">
    <property type="entry name" value="DNA UTILIZATION PROTEIN YHGH"/>
    <property type="match status" value="1"/>
</dbReference>
<sequence length="213" mass="23637">MKAANRALQIWWFLADTLVPPSEEHVLVRELASLASHLAVRCHEDGVVTLMAFHDPVVRAVIHEAKFAGNTKAWRLLGEVLAAYITATYPGRAVRIIPMPLSGARLRSRGYNQVAMVLKEALPHMPQAVHTRGMLRRADTAPQTTLGKTERQHNVRGVFAKQWFAPKVPKGDAPETVYMLLDDVLTTGATMHEAKKTLRKVYGITPQLLALAH</sequence>
<comment type="caution">
    <text evidence="2">The sequence shown here is derived from an EMBL/GenBank/DDBJ whole genome shotgun (WGS) entry which is preliminary data.</text>
</comment>
<evidence type="ECO:0000256" key="1">
    <source>
        <dbReference type="ARBA" id="ARBA00008007"/>
    </source>
</evidence>
<reference evidence="2 3" key="1">
    <citation type="journal article" date="2016" name="Nat. Commun.">
        <title>Thousands of microbial genomes shed light on interconnected biogeochemical processes in an aquifer system.</title>
        <authorList>
            <person name="Anantharaman K."/>
            <person name="Brown C.T."/>
            <person name="Hug L.A."/>
            <person name="Sharon I."/>
            <person name="Castelle C.J."/>
            <person name="Probst A.J."/>
            <person name="Thomas B.C."/>
            <person name="Singh A."/>
            <person name="Wilkins M.J."/>
            <person name="Karaoz U."/>
            <person name="Brodie E.L."/>
            <person name="Williams K.H."/>
            <person name="Hubbard S.S."/>
            <person name="Banfield J.F."/>
        </authorList>
    </citation>
    <scope>NUCLEOTIDE SEQUENCE [LARGE SCALE GENOMIC DNA]</scope>
</reference>
<dbReference type="EMBL" id="MFLF01000003">
    <property type="protein sequence ID" value="OGG60523.1"/>
    <property type="molecule type" value="Genomic_DNA"/>
</dbReference>
<accession>A0A1F6DGI4</accession>
<dbReference type="SUPFAM" id="SSF53271">
    <property type="entry name" value="PRTase-like"/>
    <property type="match status" value="1"/>
</dbReference>
<dbReference type="InterPro" id="IPR029057">
    <property type="entry name" value="PRTase-like"/>
</dbReference>
<protein>
    <recommendedName>
        <fullName evidence="4">Phosphoribosyltransferase domain-containing protein</fullName>
    </recommendedName>
</protein>
<evidence type="ECO:0000313" key="2">
    <source>
        <dbReference type="EMBL" id="OGG60523.1"/>
    </source>
</evidence>
<organism evidence="2 3">
    <name type="scientific">Candidatus Kaiserbacteria bacterium RIFCSPHIGHO2_02_FULL_50_50</name>
    <dbReference type="NCBI Taxonomy" id="1798492"/>
    <lineage>
        <taxon>Bacteria</taxon>
        <taxon>Candidatus Kaiseribacteriota</taxon>
    </lineage>
</organism>
<evidence type="ECO:0008006" key="4">
    <source>
        <dbReference type="Google" id="ProtNLM"/>
    </source>
</evidence>
<dbReference type="Proteomes" id="UP000178794">
    <property type="component" value="Unassembled WGS sequence"/>
</dbReference>
<gene>
    <name evidence="2" type="ORF">A3C89_04010</name>
</gene>
<dbReference type="InterPro" id="IPR051910">
    <property type="entry name" value="ComF/GntX_DNA_util-trans"/>
</dbReference>
<evidence type="ECO:0000313" key="3">
    <source>
        <dbReference type="Proteomes" id="UP000178794"/>
    </source>
</evidence>
<dbReference type="InterPro" id="IPR000836">
    <property type="entry name" value="PRTase_dom"/>
</dbReference>
<comment type="similarity">
    <text evidence="1">Belongs to the ComF/GntX family.</text>
</comment>
<dbReference type="STRING" id="1798492.A3C89_04010"/>
<dbReference type="AlphaFoldDB" id="A0A1F6DGI4"/>
<name>A0A1F6DGI4_9BACT</name>
<dbReference type="PANTHER" id="PTHR47505:SF1">
    <property type="entry name" value="DNA UTILIZATION PROTEIN YHGH"/>
    <property type="match status" value="1"/>
</dbReference>
<dbReference type="Gene3D" id="3.40.50.2020">
    <property type="match status" value="1"/>
</dbReference>